<dbReference type="AlphaFoldDB" id="A0A8D2KV37"/>
<feature type="domain" description="Immunoglobulin V-set" evidence="1">
    <location>
        <begin position="60"/>
        <end position="125"/>
    </location>
</feature>
<dbReference type="Ensembl" id="ENSVKKT00000010571.1">
    <property type="protein sequence ID" value="ENSVKKP00000010319.1"/>
    <property type="gene ID" value="ENSVKKG00000007261.1"/>
</dbReference>
<dbReference type="Gene3D" id="2.60.40.10">
    <property type="entry name" value="Immunoglobulins"/>
    <property type="match status" value="1"/>
</dbReference>
<dbReference type="Pfam" id="PF07686">
    <property type="entry name" value="V-set"/>
    <property type="match status" value="1"/>
</dbReference>
<reference evidence="2" key="2">
    <citation type="submission" date="2025-09" db="UniProtKB">
        <authorList>
            <consortium name="Ensembl"/>
        </authorList>
    </citation>
    <scope>IDENTIFICATION</scope>
</reference>
<protein>
    <recommendedName>
        <fullName evidence="1">Immunoglobulin V-set domain-containing protein</fullName>
    </recommendedName>
</protein>
<keyword evidence="3" id="KW-1185">Reference proteome</keyword>
<sequence>MRTQRKASVCLCKVPLHHCPALHACCAWTPVSPSRAADACPAGIQRFAPPLLVSGLYAVSCSWYRWDTSEKNMILVYEPTTSTVKHTNAYTGRETVSSDCSLHIMNLSVLDITYYILQRNSTTASEEGQAFLVSPSELHGRTRTRIFQVPSPSLCPPHNKSSFLISFSCLPYFSTQSGGQEGKPLFFFFFLQFRF</sequence>
<name>A0A8D2KV37_VARKO</name>
<dbReference type="Proteomes" id="UP000694545">
    <property type="component" value="Unplaced"/>
</dbReference>
<dbReference type="InterPro" id="IPR013106">
    <property type="entry name" value="Ig_V-set"/>
</dbReference>
<organism evidence="2 3">
    <name type="scientific">Varanus komodoensis</name>
    <name type="common">Komodo dragon</name>
    <dbReference type="NCBI Taxonomy" id="61221"/>
    <lineage>
        <taxon>Eukaryota</taxon>
        <taxon>Metazoa</taxon>
        <taxon>Chordata</taxon>
        <taxon>Craniata</taxon>
        <taxon>Vertebrata</taxon>
        <taxon>Euteleostomi</taxon>
        <taxon>Lepidosauria</taxon>
        <taxon>Squamata</taxon>
        <taxon>Bifurcata</taxon>
        <taxon>Unidentata</taxon>
        <taxon>Episquamata</taxon>
        <taxon>Toxicofera</taxon>
        <taxon>Anguimorpha</taxon>
        <taxon>Paleoanguimorpha</taxon>
        <taxon>Varanoidea</taxon>
        <taxon>Varanidae</taxon>
        <taxon>Varanus</taxon>
    </lineage>
</organism>
<dbReference type="SUPFAM" id="SSF48726">
    <property type="entry name" value="Immunoglobulin"/>
    <property type="match status" value="1"/>
</dbReference>
<evidence type="ECO:0000259" key="1">
    <source>
        <dbReference type="Pfam" id="PF07686"/>
    </source>
</evidence>
<evidence type="ECO:0000313" key="2">
    <source>
        <dbReference type="Ensembl" id="ENSVKKP00000010319.1"/>
    </source>
</evidence>
<accession>A0A8D2KV37</accession>
<dbReference type="InterPro" id="IPR036179">
    <property type="entry name" value="Ig-like_dom_sf"/>
</dbReference>
<dbReference type="InterPro" id="IPR013783">
    <property type="entry name" value="Ig-like_fold"/>
</dbReference>
<reference evidence="2" key="1">
    <citation type="submission" date="2025-08" db="UniProtKB">
        <authorList>
            <consortium name="Ensembl"/>
        </authorList>
    </citation>
    <scope>IDENTIFICATION</scope>
</reference>
<proteinExistence type="predicted"/>
<evidence type="ECO:0000313" key="3">
    <source>
        <dbReference type="Proteomes" id="UP000694545"/>
    </source>
</evidence>